<name>A0A182EZX9_ONCOC</name>
<reference evidence="1 2" key="2">
    <citation type="submission" date="2018-08" db="EMBL/GenBank/DDBJ databases">
        <authorList>
            <person name="Laetsch R D."/>
            <person name="Stevens L."/>
            <person name="Kumar S."/>
            <person name="Blaxter L. M."/>
        </authorList>
    </citation>
    <scope>NUCLEOTIDE SEQUENCE [LARGE SCALE GENOMIC DNA]</scope>
</reference>
<keyword evidence="2" id="KW-1185">Reference proteome</keyword>
<dbReference type="EMBL" id="UYRW01018331">
    <property type="protein sequence ID" value="VDN05037.1"/>
    <property type="molecule type" value="Genomic_DNA"/>
</dbReference>
<evidence type="ECO:0000313" key="3">
    <source>
        <dbReference type="WBParaSite" id="nOo.2.0.1.t13741-RA"/>
    </source>
</evidence>
<evidence type="ECO:0000313" key="1">
    <source>
        <dbReference type="EMBL" id="VDN05037.1"/>
    </source>
</evidence>
<reference evidence="3" key="1">
    <citation type="submission" date="2016-06" db="UniProtKB">
        <authorList>
            <consortium name="WormBaseParasite"/>
        </authorList>
    </citation>
    <scope>IDENTIFICATION</scope>
</reference>
<sequence length="88" mass="10553">MTWESITPRAPWSGGLYERLKGLTKKAMRRALRRKLLWERELITLLAEIEGDLDEFKPGKPDTKERLSKYWMGTLKVLDAFWETWKRE</sequence>
<evidence type="ECO:0000313" key="2">
    <source>
        <dbReference type="Proteomes" id="UP000271087"/>
    </source>
</evidence>
<gene>
    <name evidence="1" type="ORF">NOO_LOCUS13741</name>
</gene>
<dbReference type="Proteomes" id="UP000271087">
    <property type="component" value="Unassembled WGS sequence"/>
</dbReference>
<proteinExistence type="predicted"/>
<dbReference type="WBParaSite" id="nOo.2.0.1.t13741-RA">
    <property type="protein sequence ID" value="nOo.2.0.1.t13741-RA"/>
    <property type="gene ID" value="nOo.2.0.1.g13741"/>
</dbReference>
<accession>A0A182EZX9</accession>
<dbReference type="AlphaFoldDB" id="A0A182EZX9"/>
<organism evidence="3">
    <name type="scientific">Onchocerca ochengi</name>
    <name type="common">Filarial nematode worm</name>
    <dbReference type="NCBI Taxonomy" id="42157"/>
    <lineage>
        <taxon>Eukaryota</taxon>
        <taxon>Metazoa</taxon>
        <taxon>Ecdysozoa</taxon>
        <taxon>Nematoda</taxon>
        <taxon>Chromadorea</taxon>
        <taxon>Rhabditida</taxon>
        <taxon>Spirurina</taxon>
        <taxon>Spiruromorpha</taxon>
        <taxon>Filarioidea</taxon>
        <taxon>Onchocercidae</taxon>
        <taxon>Onchocerca</taxon>
    </lineage>
</organism>
<protein>
    <submittedName>
        <fullName evidence="1 3">Uncharacterized protein</fullName>
    </submittedName>
</protein>